<dbReference type="InterPro" id="IPR016047">
    <property type="entry name" value="M23ase_b-sheet_dom"/>
</dbReference>
<evidence type="ECO:0000313" key="2">
    <source>
        <dbReference type="EMBL" id="EWH10694.1"/>
    </source>
</evidence>
<dbReference type="Gene3D" id="2.70.70.10">
    <property type="entry name" value="Glucose Permease (Domain IIA)"/>
    <property type="match status" value="1"/>
</dbReference>
<dbReference type="Pfam" id="PF01551">
    <property type="entry name" value="Peptidase_M23"/>
    <property type="match status" value="1"/>
</dbReference>
<keyword evidence="3" id="KW-1185">Reference proteome</keyword>
<gene>
    <name evidence="2" type="ORF">KLA_16457</name>
</gene>
<dbReference type="InterPro" id="IPR050570">
    <property type="entry name" value="Cell_wall_metabolism_enzyme"/>
</dbReference>
<dbReference type="CDD" id="cd12797">
    <property type="entry name" value="M23_peptidase"/>
    <property type="match status" value="1"/>
</dbReference>
<feature type="domain" description="M23ase beta-sheet core" evidence="1">
    <location>
        <begin position="94"/>
        <end position="191"/>
    </location>
</feature>
<dbReference type="EMBL" id="ARZX01000032">
    <property type="protein sequence ID" value="EWH10694.1"/>
    <property type="molecule type" value="Genomic_DNA"/>
</dbReference>
<protein>
    <submittedName>
        <fullName evidence="2">Peptidase M23</fullName>
    </submittedName>
</protein>
<dbReference type="InterPro" id="IPR011055">
    <property type="entry name" value="Dup_hybrid_motif"/>
</dbReference>
<comment type="caution">
    <text evidence="2">The sequence shown here is derived from an EMBL/GenBank/DDBJ whole genome shotgun (WGS) entry which is preliminary data.</text>
</comment>
<dbReference type="RefSeq" id="WP_034647101.1">
    <property type="nucleotide sequence ID" value="NZ_ARZX01000032.1"/>
</dbReference>
<dbReference type="PANTHER" id="PTHR21666">
    <property type="entry name" value="PEPTIDASE-RELATED"/>
    <property type="match status" value="1"/>
</dbReference>
<accession>A0ABN0RK39</accession>
<sequence length="226" mass="25095">MQNTANFLQSVTTGFTSIINTTNLKDSYIPVDLSTGNKELDKVDITRANECEAYIKQQLELKKGTVAFGGYLEKRNLYANNENFAKQSSDVRNIHLGVDFWADAGAEVIVPVSGVVHSFKNNNVFGDYGPTIILEHTIYKQTFFTLYGHLSVSSLNNIYIGKEIVQGTVLATLGTAEVNVGYAPHLHFQLIMDIKDFKGDYPGVCTKKDLAYYAQNCPNPNLLLKI</sequence>
<dbReference type="PANTHER" id="PTHR21666:SF270">
    <property type="entry name" value="MUREIN HYDROLASE ACTIVATOR ENVC"/>
    <property type="match status" value="1"/>
</dbReference>
<evidence type="ECO:0000259" key="1">
    <source>
        <dbReference type="Pfam" id="PF01551"/>
    </source>
</evidence>
<evidence type="ECO:0000313" key="3">
    <source>
        <dbReference type="Proteomes" id="UP000019275"/>
    </source>
</evidence>
<proteinExistence type="predicted"/>
<dbReference type="SUPFAM" id="SSF51261">
    <property type="entry name" value="Duplicated hybrid motif"/>
    <property type="match status" value="1"/>
</dbReference>
<organism evidence="2 3">
    <name type="scientific">Cellulophaga geojensis KL-A</name>
    <dbReference type="NCBI Taxonomy" id="1328323"/>
    <lineage>
        <taxon>Bacteria</taxon>
        <taxon>Pseudomonadati</taxon>
        <taxon>Bacteroidota</taxon>
        <taxon>Flavobacteriia</taxon>
        <taxon>Flavobacteriales</taxon>
        <taxon>Flavobacteriaceae</taxon>
        <taxon>Cellulophaga</taxon>
    </lineage>
</organism>
<name>A0ABN0RK39_9FLAO</name>
<dbReference type="Proteomes" id="UP000019275">
    <property type="component" value="Unassembled WGS sequence"/>
</dbReference>
<reference evidence="2 3" key="1">
    <citation type="journal article" date="2014" name="Genome Announc.">
        <title>Draft Genome Sequence of the Carrageenan-Degrading Bacterium Cellulophaga sp. Strain KL-A, Isolated from Decaying Marine Algae.</title>
        <authorList>
            <person name="Shan D."/>
            <person name="Ying J."/>
            <person name="Li X."/>
            <person name="Gao Z."/>
            <person name="Wei G."/>
            <person name="Shao Z."/>
        </authorList>
    </citation>
    <scope>NUCLEOTIDE SEQUENCE [LARGE SCALE GENOMIC DNA]</scope>
    <source>
        <strain evidence="2 3">KL-A</strain>
    </source>
</reference>